<evidence type="ECO:0000313" key="10">
    <source>
        <dbReference type="Proteomes" id="UP001381693"/>
    </source>
</evidence>
<comment type="caution">
    <text evidence="9">The sequence shown here is derived from an EMBL/GenBank/DDBJ whole genome shotgun (WGS) entry which is preliminary data.</text>
</comment>
<dbReference type="InterPro" id="IPR005828">
    <property type="entry name" value="MFS_sugar_transport-like"/>
</dbReference>
<keyword evidence="3 7" id="KW-1133">Transmembrane helix</keyword>
<evidence type="ECO:0000256" key="5">
    <source>
        <dbReference type="RuleBase" id="RU003346"/>
    </source>
</evidence>
<keyword evidence="5" id="KW-0813">Transport</keyword>
<evidence type="ECO:0000256" key="3">
    <source>
        <dbReference type="ARBA" id="ARBA00022989"/>
    </source>
</evidence>
<accession>A0AAN8X0Q0</accession>
<dbReference type="GO" id="GO:0016020">
    <property type="term" value="C:membrane"/>
    <property type="evidence" value="ECO:0007669"/>
    <property type="project" value="UniProtKB-SubCell"/>
</dbReference>
<sequence length="372" mass="40421">MLISGRFISGLCSGVSTSLMPMYLSEIAPAAIRGVMGVLFPMGLCFGVLLSQILGMEAILGTTESWQYLIGGYGLPVLAAILLHPTLPDSPAYCIIILGDEERGKKALQGLRGGPSKAVEAEILRLKSLRNKNSDEGTTWSIIRVLKQYQLPVLITMIFNVGQQFSGINAVFYYSTLIFRSAGLNVYESQGASISAGVINWVTSMAAIPLVRYSRRRVLFLTSVALCVCSQAILLASLALIPTSSIASYFAIAAMMSYVLVYHFGLGPIPYMIATELFPSGPRSIGISVGSTSNWLSNLIVGFTFPLIQSQIGEYSFTLFMLSSLFIWLFAYKFLPETLGRDDLPQPCNSHEEGNSENLLPYTEKDGSLSPL</sequence>
<evidence type="ECO:0000259" key="8">
    <source>
        <dbReference type="PROSITE" id="PS50850"/>
    </source>
</evidence>
<reference evidence="9 10" key="1">
    <citation type="submission" date="2023-11" db="EMBL/GenBank/DDBJ databases">
        <title>Halocaridina rubra genome assembly.</title>
        <authorList>
            <person name="Smith C."/>
        </authorList>
    </citation>
    <scope>NUCLEOTIDE SEQUENCE [LARGE SCALE GENOMIC DNA]</scope>
    <source>
        <strain evidence="9">EP-1</strain>
        <tissue evidence="9">Whole</tissue>
    </source>
</reference>
<evidence type="ECO:0000256" key="7">
    <source>
        <dbReference type="SAM" id="Phobius"/>
    </source>
</evidence>
<dbReference type="Gene3D" id="1.20.1250.20">
    <property type="entry name" value="MFS general substrate transporter like domains"/>
    <property type="match status" value="1"/>
</dbReference>
<name>A0AAN8X0Q0_HALRR</name>
<feature type="transmembrane region" description="Helical" evidence="7">
    <location>
        <begin position="194"/>
        <end position="211"/>
    </location>
</feature>
<keyword evidence="10" id="KW-1185">Reference proteome</keyword>
<comment type="subcellular location">
    <subcellularLocation>
        <location evidence="1">Membrane</location>
        <topology evidence="1">Multi-pass membrane protein</topology>
    </subcellularLocation>
</comment>
<feature type="transmembrane region" description="Helical" evidence="7">
    <location>
        <begin position="31"/>
        <end position="54"/>
    </location>
</feature>
<feature type="transmembrane region" description="Helical" evidence="7">
    <location>
        <begin position="315"/>
        <end position="335"/>
    </location>
</feature>
<keyword evidence="2 7" id="KW-0812">Transmembrane</keyword>
<organism evidence="9 10">
    <name type="scientific">Halocaridina rubra</name>
    <name type="common">Hawaiian red shrimp</name>
    <dbReference type="NCBI Taxonomy" id="373956"/>
    <lineage>
        <taxon>Eukaryota</taxon>
        <taxon>Metazoa</taxon>
        <taxon>Ecdysozoa</taxon>
        <taxon>Arthropoda</taxon>
        <taxon>Crustacea</taxon>
        <taxon>Multicrustacea</taxon>
        <taxon>Malacostraca</taxon>
        <taxon>Eumalacostraca</taxon>
        <taxon>Eucarida</taxon>
        <taxon>Decapoda</taxon>
        <taxon>Pleocyemata</taxon>
        <taxon>Caridea</taxon>
        <taxon>Atyoidea</taxon>
        <taxon>Atyidae</taxon>
        <taxon>Halocaridina</taxon>
    </lineage>
</organism>
<comment type="similarity">
    <text evidence="5">Belongs to the major facilitator superfamily. Sugar transporter (TC 2.A.1.1) family.</text>
</comment>
<dbReference type="EMBL" id="JAXCGZ010010057">
    <property type="protein sequence ID" value="KAK7075856.1"/>
    <property type="molecule type" value="Genomic_DNA"/>
</dbReference>
<dbReference type="PANTHER" id="PTHR23503">
    <property type="entry name" value="SOLUTE CARRIER FAMILY 2"/>
    <property type="match status" value="1"/>
</dbReference>
<gene>
    <name evidence="9" type="ORF">SK128_005138</name>
</gene>
<feature type="compositionally biased region" description="Basic and acidic residues" evidence="6">
    <location>
        <begin position="363"/>
        <end position="372"/>
    </location>
</feature>
<dbReference type="PROSITE" id="PS50850">
    <property type="entry name" value="MFS"/>
    <property type="match status" value="1"/>
</dbReference>
<evidence type="ECO:0000256" key="2">
    <source>
        <dbReference type="ARBA" id="ARBA00022692"/>
    </source>
</evidence>
<dbReference type="Proteomes" id="UP001381693">
    <property type="component" value="Unassembled WGS sequence"/>
</dbReference>
<dbReference type="PROSITE" id="PS00217">
    <property type="entry name" value="SUGAR_TRANSPORT_2"/>
    <property type="match status" value="1"/>
</dbReference>
<dbReference type="InterPro" id="IPR005829">
    <property type="entry name" value="Sugar_transporter_CS"/>
</dbReference>
<protein>
    <recommendedName>
        <fullName evidence="8">Major facilitator superfamily (MFS) profile domain-containing protein</fullName>
    </recommendedName>
</protein>
<evidence type="ECO:0000256" key="6">
    <source>
        <dbReference type="SAM" id="MobiDB-lite"/>
    </source>
</evidence>
<feature type="transmembrane region" description="Helical" evidence="7">
    <location>
        <begin position="66"/>
        <end position="83"/>
    </location>
</feature>
<dbReference type="Pfam" id="PF00083">
    <property type="entry name" value="Sugar_tr"/>
    <property type="match status" value="1"/>
</dbReference>
<keyword evidence="4 7" id="KW-0472">Membrane</keyword>
<dbReference type="AlphaFoldDB" id="A0AAN8X0Q0"/>
<dbReference type="InterPro" id="IPR020846">
    <property type="entry name" value="MFS_dom"/>
</dbReference>
<evidence type="ECO:0000256" key="4">
    <source>
        <dbReference type="ARBA" id="ARBA00023136"/>
    </source>
</evidence>
<dbReference type="GO" id="GO:0015149">
    <property type="term" value="F:hexose transmembrane transporter activity"/>
    <property type="evidence" value="ECO:0007669"/>
    <property type="project" value="TreeGrafter"/>
</dbReference>
<feature type="transmembrane region" description="Helical" evidence="7">
    <location>
        <begin position="6"/>
        <end position="24"/>
    </location>
</feature>
<evidence type="ECO:0000313" key="9">
    <source>
        <dbReference type="EMBL" id="KAK7075856.1"/>
    </source>
</evidence>
<dbReference type="InterPro" id="IPR003663">
    <property type="entry name" value="Sugar/inositol_transpt"/>
</dbReference>
<feature type="transmembrane region" description="Helical" evidence="7">
    <location>
        <begin position="151"/>
        <end position="174"/>
    </location>
</feature>
<feature type="transmembrane region" description="Helical" evidence="7">
    <location>
        <begin position="218"/>
        <end position="241"/>
    </location>
</feature>
<feature type="compositionally biased region" description="Basic and acidic residues" evidence="6">
    <location>
        <begin position="345"/>
        <end position="354"/>
    </location>
</feature>
<feature type="transmembrane region" description="Helical" evidence="7">
    <location>
        <begin position="247"/>
        <end position="273"/>
    </location>
</feature>
<feature type="region of interest" description="Disordered" evidence="6">
    <location>
        <begin position="345"/>
        <end position="372"/>
    </location>
</feature>
<dbReference type="InterPro" id="IPR045263">
    <property type="entry name" value="GLUT"/>
</dbReference>
<evidence type="ECO:0000256" key="1">
    <source>
        <dbReference type="ARBA" id="ARBA00004141"/>
    </source>
</evidence>
<proteinExistence type="inferred from homology"/>
<feature type="domain" description="Major facilitator superfamily (MFS) profile" evidence="8">
    <location>
        <begin position="1"/>
        <end position="339"/>
    </location>
</feature>
<dbReference type="InterPro" id="IPR036259">
    <property type="entry name" value="MFS_trans_sf"/>
</dbReference>
<dbReference type="NCBIfam" id="TIGR00879">
    <property type="entry name" value="SP"/>
    <property type="match status" value="1"/>
</dbReference>
<dbReference type="PRINTS" id="PR00171">
    <property type="entry name" value="SUGRTRNSPORT"/>
</dbReference>
<dbReference type="SUPFAM" id="SSF103473">
    <property type="entry name" value="MFS general substrate transporter"/>
    <property type="match status" value="1"/>
</dbReference>
<feature type="transmembrane region" description="Helical" evidence="7">
    <location>
        <begin position="285"/>
        <end position="309"/>
    </location>
</feature>
<dbReference type="PANTHER" id="PTHR23503:SF127">
    <property type="entry name" value="FI08437P-RELATED"/>
    <property type="match status" value="1"/>
</dbReference>